<sequence>MTQSSLKCLPIRISHLNLEIGIGGNLAAGIAMFIADGVAISGLWPFANFTVSKRSASALLVVVCVRCSCRVGPSMHQAVLKAVDE</sequence>
<accession>A0AAD5NAF9</accession>
<comment type="caution">
    <text evidence="1">The sequence shown here is derived from an EMBL/GenBank/DDBJ whole genome shotgun (WGS) entry which is preliminary data.</text>
</comment>
<name>A0AAD5NAF9_PARTN</name>
<gene>
    <name evidence="1" type="ORF">KIN20_023828</name>
</gene>
<proteinExistence type="predicted"/>
<keyword evidence="2" id="KW-1185">Reference proteome</keyword>
<organism evidence="1 2">
    <name type="scientific">Parelaphostrongylus tenuis</name>
    <name type="common">Meningeal worm</name>
    <dbReference type="NCBI Taxonomy" id="148309"/>
    <lineage>
        <taxon>Eukaryota</taxon>
        <taxon>Metazoa</taxon>
        <taxon>Ecdysozoa</taxon>
        <taxon>Nematoda</taxon>
        <taxon>Chromadorea</taxon>
        <taxon>Rhabditida</taxon>
        <taxon>Rhabditina</taxon>
        <taxon>Rhabditomorpha</taxon>
        <taxon>Strongyloidea</taxon>
        <taxon>Metastrongylidae</taxon>
        <taxon>Parelaphostrongylus</taxon>
    </lineage>
</organism>
<dbReference type="EMBL" id="JAHQIW010004825">
    <property type="protein sequence ID" value="KAJ1363874.1"/>
    <property type="molecule type" value="Genomic_DNA"/>
</dbReference>
<evidence type="ECO:0000313" key="2">
    <source>
        <dbReference type="Proteomes" id="UP001196413"/>
    </source>
</evidence>
<dbReference type="Proteomes" id="UP001196413">
    <property type="component" value="Unassembled WGS sequence"/>
</dbReference>
<protein>
    <submittedName>
        <fullName evidence="1">Uncharacterized protein</fullName>
    </submittedName>
</protein>
<reference evidence="1" key="1">
    <citation type="submission" date="2021-06" db="EMBL/GenBank/DDBJ databases">
        <title>Parelaphostrongylus tenuis whole genome reference sequence.</title>
        <authorList>
            <person name="Garwood T.J."/>
            <person name="Larsen P.A."/>
            <person name="Fountain-Jones N.M."/>
            <person name="Garbe J.R."/>
            <person name="Macchietto M.G."/>
            <person name="Kania S.A."/>
            <person name="Gerhold R.W."/>
            <person name="Richards J.E."/>
            <person name="Wolf T.M."/>
        </authorList>
    </citation>
    <scope>NUCLEOTIDE SEQUENCE</scope>
    <source>
        <strain evidence="1">MNPRO001-30</strain>
        <tissue evidence="1">Meninges</tissue>
    </source>
</reference>
<dbReference type="AlphaFoldDB" id="A0AAD5NAF9"/>
<evidence type="ECO:0000313" key="1">
    <source>
        <dbReference type="EMBL" id="KAJ1363874.1"/>
    </source>
</evidence>